<sequence length="73" mass="7867">MRSSVQFLLFFLLSLVSGLALHRRQAPPQFSMVDFTGKAACHSILTACRVDGDCCSELKCDVFDGEGLCVPAG</sequence>
<gene>
    <name evidence="2" type="ORF">C8A04DRAFT_15322</name>
</gene>
<feature type="chain" id="PRO_5042967848" evidence="1">
    <location>
        <begin position="19"/>
        <end position="73"/>
    </location>
</feature>
<reference evidence="2" key="2">
    <citation type="submission" date="2023-05" db="EMBL/GenBank/DDBJ databases">
        <authorList>
            <consortium name="Lawrence Berkeley National Laboratory"/>
            <person name="Steindorff A."/>
            <person name="Hensen N."/>
            <person name="Bonometti L."/>
            <person name="Westerberg I."/>
            <person name="Brannstrom I.O."/>
            <person name="Guillou S."/>
            <person name="Cros-Aarteil S."/>
            <person name="Calhoun S."/>
            <person name="Haridas S."/>
            <person name="Kuo A."/>
            <person name="Mondo S."/>
            <person name="Pangilinan J."/>
            <person name="Riley R."/>
            <person name="Labutti K."/>
            <person name="Andreopoulos B."/>
            <person name="Lipzen A."/>
            <person name="Chen C."/>
            <person name="Yanf M."/>
            <person name="Daum C."/>
            <person name="Ng V."/>
            <person name="Clum A."/>
            <person name="Ohm R."/>
            <person name="Martin F."/>
            <person name="Silar P."/>
            <person name="Natvig D."/>
            <person name="Lalanne C."/>
            <person name="Gautier V."/>
            <person name="Ament-Velasquez S.L."/>
            <person name="Kruys A."/>
            <person name="Hutchinson M.I."/>
            <person name="Powell A.J."/>
            <person name="Barry K."/>
            <person name="Miller A.N."/>
            <person name="Grigoriev I.V."/>
            <person name="Debuchy R."/>
            <person name="Gladieux P."/>
            <person name="Thoren M.H."/>
            <person name="Johannesson H."/>
        </authorList>
    </citation>
    <scope>NUCLEOTIDE SEQUENCE</scope>
    <source>
        <strain evidence="2">CBS 141.50</strain>
    </source>
</reference>
<reference evidence="2" key="1">
    <citation type="journal article" date="2023" name="Mol. Phylogenet. Evol.">
        <title>Genome-scale phylogeny and comparative genomics of the fungal order Sordariales.</title>
        <authorList>
            <person name="Hensen N."/>
            <person name="Bonometti L."/>
            <person name="Westerberg I."/>
            <person name="Brannstrom I.O."/>
            <person name="Guillou S."/>
            <person name="Cros-Aarteil S."/>
            <person name="Calhoun S."/>
            <person name="Haridas S."/>
            <person name="Kuo A."/>
            <person name="Mondo S."/>
            <person name="Pangilinan J."/>
            <person name="Riley R."/>
            <person name="LaButti K."/>
            <person name="Andreopoulos B."/>
            <person name="Lipzen A."/>
            <person name="Chen C."/>
            <person name="Yan M."/>
            <person name="Daum C."/>
            <person name="Ng V."/>
            <person name="Clum A."/>
            <person name="Steindorff A."/>
            <person name="Ohm R.A."/>
            <person name="Martin F."/>
            <person name="Silar P."/>
            <person name="Natvig D.O."/>
            <person name="Lalanne C."/>
            <person name="Gautier V."/>
            <person name="Ament-Velasquez S.L."/>
            <person name="Kruys A."/>
            <person name="Hutchinson M.I."/>
            <person name="Powell A.J."/>
            <person name="Barry K."/>
            <person name="Miller A.N."/>
            <person name="Grigoriev I.V."/>
            <person name="Debuchy R."/>
            <person name="Gladieux P."/>
            <person name="Hiltunen Thoren M."/>
            <person name="Johannesson H."/>
        </authorList>
    </citation>
    <scope>NUCLEOTIDE SEQUENCE</scope>
    <source>
        <strain evidence="2">CBS 141.50</strain>
    </source>
</reference>
<evidence type="ECO:0000256" key="1">
    <source>
        <dbReference type="SAM" id="SignalP"/>
    </source>
</evidence>
<keyword evidence="3" id="KW-1185">Reference proteome</keyword>
<evidence type="ECO:0000313" key="2">
    <source>
        <dbReference type="EMBL" id="KAK4140041.1"/>
    </source>
</evidence>
<accession>A0AAN6UY72</accession>
<dbReference type="GeneID" id="87815054"/>
<name>A0AAN6UY72_9PEZI</name>
<comment type="caution">
    <text evidence="2">The sequence shown here is derived from an EMBL/GenBank/DDBJ whole genome shotgun (WGS) entry which is preliminary data.</text>
</comment>
<keyword evidence="1" id="KW-0732">Signal</keyword>
<dbReference type="RefSeq" id="XP_062633412.1">
    <property type="nucleotide sequence ID" value="XM_062778441.1"/>
</dbReference>
<dbReference type="AlphaFoldDB" id="A0AAN6UY72"/>
<protein>
    <submittedName>
        <fullName evidence="2">Uncharacterized protein</fullName>
    </submittedName>
</protein>
<organism evidence="2 3">
    <name type="scientific">Dichotomopilus funicola</name>
    <dbReference type="NCBI Taxonomy" id="1934379"/>
    <lineage>
        <taxon>Eukaryota</taxon>
        <taxon>Fungi</taxon>
        <taxon>Dikarya</taxon>
        <taxon>Ascomycota</taxon>
        <taxon>Pezizomycotina</taxon>
        <taxon>Sordariomycetes</taxon>
        <taxon>Sordariomycetidae</taxon>
        <taxon>Sordariales</taxon>
        <taxon>Chaetomiaceae</taxon>
        <taxon>Dichotomopilus</taxon>
    </lineage>
</organism>
<dbReference type="EMBL" id="MU853642">
    <property type="protein sequence ID" value="KAK4140041.1"/>
    <property type="molecule type" value="Genomic_DNA"/>
</dbReference>
<proteinExistence type="predicted"/>
<feature type="signal peptide" evidence="1">
    <location>
        <begin position="1"/>
        <end position="18"/>
    </location>
</feature>
<evidence type="ECO:0000313" key="3">
    <source>
        <dbReference type="Proteomes" id="UP001302676"/>
    </source>
</evidence>
<dbReference type="Proteomes" id="UP001302676">
    <property type="component" value="Unassembled WGS sequence"/>
</dbReference>